<evidence type="ECO:0000259" key="1">
    <source>
        <dbReference type="PROSITE" id="PS50805"/>
    </source>
</evidence>
<evidence type="ECO:0000313" key="2">
    <source>
        <dbReference type="EMBL" id="KAK9405468.1"/>
    </source>
</evidence>
<dbReference type="PANTHER" id="PTHR23232:SF133">
    <property type="entry name" value="RIKEN CDNA 1700020N01 GENE"/>
    <property type="match status" value="1"/>
</dbReference>
<dbReference type="PROSITE" id="PS50805">
    <property type="entry name" value="KRAB"/>
    <property type="match status" value="1"/>
</dbReference>
<sequence>MKMATVPPEGGGDLSGFSVEQLLDFSEEEPAQVLLPRKTRFSIEATETSRLSDGAATAQGSVSFEEVAVYFTEEEWALLDSSQRALHRDVMLENSRNVAILGFGQEQENYQEPNLVLFQFEEKMLGIKGILQKTSKNCLKSGRKKSSPSDHNKVLGLPTQQLQQREEVGKYLGCDKTDKAKFVFSEYYTNQTEKEQYEHQELGRSMRRRAWRAIGYCRKKAGGGAAAL</sequence>
<dbReference type="EMBL" id="JAOTOJ010000002">
    <property type="protein sequence ID" value="KAK9405468.1"/>
    <property type="molecule type" value="Genomic_DNA"/>
</dbReference>
<protein>
    <submittedName>
        <fullName evidence="2">Zinc finger protein</fullName>
    </submittedName>
</protein>
<dbReference type="GO" id="GO:0006355">
    <property type="term" value="P:regulation of DNA-templated transcription"/>
    <property type="evidence" value="ECO:0007669"/>
    <property type="project" value="InterPro"/>
</dbReference>
<dbReference type="CDD" id="cd07765">
    <property type="entry name" value="KRAB_A-box"/>
    <property type="match status" value="1"/>
</dbReference>
<dbReference type="PANTHER" id="PTHR23232">
    <property type="entry name" value="KRAB DOMAIN C2H2 ZINC FINGER"/>
    <property type="match status" value="1"/>
</dbReference>
<gene>
    <name evidence="2" type="ORF">NXF25_004242</name>
</gene>
<evidence type="ECO:0000313" key="3">
    <source>
        <dbReference type="Proteomes" id="UP001474421"/>
    </source>
</evidence>
<proteinExistence type="predicted"/>
<name>A0AAW1BVF2_CROAD</name>
<dbReference type="Pfam" id="PF01352">
    <property type="entry name" value="KRAB"/>
    <property type="match status" value="1"/>
</dbReference>
<dbReference type="Proteomes" id="UP001474421">
    <property type="component" value="Unassembled WGS sequence"/>
</dbReference>
<accession>A0AAW1BVF2</accession>
<dbReference type="SMART" id="SM00349">
    <property type="entry name" value="KRAB"/>
    <property type="match status" value="1"/>
</dbReference>
<dbReference type="InterPro" id="IPR036051">
    <property type="entry name" value="KRAB_dom_sf"/>
</dbReference>
<dbReference type="AlphaFoldDB" id="A0AAW1BVF2"/>
<feature type="domain" description="KRAB" evidence="1">
    <location>
        <begin position="62"/>
        <end position="136"/>
    </location>
</feature>
<dbReference type="SUPFAM" id="SSF109640">
    <property type="entry name" value="KRAB domain (Kruppel-associated box)"/>
    <property type="match status" value="1"/>
</dbReference>
<comment type="caution">
    <text evidence="2">The sequence shown here is derived from an EMBL/GenBank/DDBJ whole genome shotgun (WGS) entry which is preliminary data.</text>
</comment>
<organism evidence="2 3">
    <name type="scientific">Crotalus adamanteus</name>
    <name type="common">Eastern diamondback rattlesnake</name>
    <dbReference type="NCBI Taxonomy" id="8729"/>
    <lineage>
        <taxon>Eukaryota</taxon>
        <taxon>Metazoa</taxon>
        <taxon>Chordata</taxon>
        <taxon>Craniata</taxon>
        <taxon>Vertebrata</taxon>
        <taxon>Euteleostomi</taxon>
        <taxon>Lepidosauria</taxon>
        <taxon>Squamata</taxon>
        <taxon>Bifurcata</taxon>
        <taxon>Unidentata</taxon>
        <taxon>Episquamata</taxon>
        <taxon>Toxicofera</taxon>
        <taxon>Serpentes</taxon>
        <taxon>Colubroidea</taxon>
        <taxon>Viperidae</taxon>
        <taxon>Crotalinae</taxon>
        <taxon>Crotalus</taxon>
    </lineage>
</organism>
<reference evidence="2 3" key="1">
    <citation type="journal article" date="2024" name="Proc. Natl. Acad. Sci. U.S.A.">
        <title>The genetic regulatory architecture and epigenomic basis for age-related changes in rattlesnake venom.</title>
        <authorList>
            <person name="Hogan M.P."/>
            <person name="Holding M.L."/>
            <person name="Nystrom G.S."/>
            <person name="Colston T.J."/>
            <person name="Bartlett D.A."/>
            <person name="Mason A.J."/>
            <person name="Ellsworth S.A."/>
            <person name="Rautsaw R.M."/>
            <person name="Lawrence K.C."/>
            <person name="Strickland J.L."/>
            <person name="He B."/>
            <person name="Fraser P."/>
            <person name="Margres M.J."/>
            <person name="Gilbert D.M."/>
            <person name="Gibbs H.L."/>
            <person name="Parkinson C.L."/>
            <person name="Rokyta D.R."/>
        </authorList>
    </citation>
    <scope>NUCLEOTIDE SEQUENCE [LARGE SCALE GENOMIC DNA]</scope>
    <source>
        <strain evidence="2">DRR0105</strain>
    </source>
</reference>
<dbReference type="Gene3D" id="6.10.140.140">
    <property type="match status" value="1"/>
</dbReference>
<dbReference type="InterPro" id="IPR001909">
    <property type="entry name" value="KRAB"/>
</dbReference>
<keyword evidence="3" id="KW-1185">Reference proteome</keyword>
<dbReference type="InterPro" id="IPR050169">
    <property type="entry name" value="Krueppel_C2H2_ZnF"/>
</dbReference>